<dbReference type="Proteomes" id="UP000000763">
    <property type="component" value="Chromosome 10"/>
</dbReference>
<evidence type="ECO:0000313" key="1">
    <source>
        <dbReference type="EMBL" id="BAH94925.1"/>
    </source>
</evidence>
<dbReference type="KEGG" id="dosa:Os10g0469200"/>
<accession>C7J803</accession>
<reference evidence="1 2" key="1">
    <citation type="journal article" date="2005" name="Nature">
        <title>The map-based sequence of the rice genome.</title>
        <authorList>
            <consortium name="International rice genome sequencing project (IRGSP)"/>
            <person name="Matsumoto T."/>
            <person name="Wu J."/>
            <person name="Kanamori H."/>
            <person name="Katayose Y."/>
            <person name="Fujisawa M."/>
            <person name="Namiki N."/>
            <person name="Mizuno H."/>
            <person name="Yamamoto K."/>
            <person name="Antonio B.A."/>
            <person name="Baba T."/>
            <person name="Sakata K."/>
            <person name="Nagamura Y."/>
            <person name="Aoki H."/>
            <person name="Arikawa K."/>
            <person name="Arita K."/>
            <person name="Bito T."/>
            <person name="Chiden Y."/>
            <person name="Fujitsuka N."/>
            <person name="Fukunaka R."/>
            <person name="Hamada M."/>
            <person name="Harada C."/>
            <person name="Hayashi A."/>
            <person name="Hijishita S."/>
            <person name="Honda M."/>
            <person name="Hosokawa S."/>
            <person name="Ichikawa Y."/>
            <person name="Idonuma A."/>
            <person name="Iijima M."/>
            <person name="Ikeda M."/>
            <person name="Ikeno M."/>
            <person name="Ito K."/>
            <person name="Ito S."/>
            <person name="Ito T."/>
            <person name="Ito Y."/>
            <person name="Ito Y."/>
            <person name="Iwabuchi A."/>
            <person name="Kamiya K."/>
            <person name="Karasawa W."/>
            <person name="Kurita K."/>
            <person name="Katagiri S."/>
            <person name="Kikuta A."/>
            <person name="Kobayashi H."/>
            <person name="Kobayashi N."/>
            <person name="Machita K."/>
            <person name="Maehara T."/>
            <person name="Masukawa M."/>
            <person name="Mizubayashi T."/>
            <person name="Mukai Y."/>
            <person name="Nagasaki H."/>
            <person name="Nagata Y."/>
            <person name="Naito S."/>
            <person name="Nakashima M."/>
            <person name="Nakama Y."/>
            <person name="Nakamichi Y."/>
            <person name="Nakamura M."/>
            <person name="Meguro A."/>
            <person name="Negishi M."/>
            <person name="Ohta I."/>
            <person name="Ohta T."/>
            <person name="Okamoto M."/>
            <person name="Ono N."/>
            <person name="Saji S."/>
            <person name="Sakaguchi M."/>
            <person name="Sakai K."/>
            <person name="Shibata M."/>
            <person name="Shimokawa T."/>
            <person name="Song J."/>
            <person name="Takazaki Y."/>
            <person name="Terasawa K."/>
            <person name="Tsugane M."/>
            <person name="Tsuji K."/>
            <person name="Ueda S."/>
            <person name="Waki K."/>
            <person name="Yamagata H."/>
            <person name="Yamamoto M."/>
            <person name="Yamamoto S."/>
            <person name="Yamane H."/>
            <person name="Yoshiki S."/>
            <person name="Yoshihara R."/>
            <person name="Yukawa K."/>
            <person name="Zhong H."/>
            <person name="Yano M."/>
            <person name="Yuan Q."/>
            <person name="Ouyang S."/>
            <person name="Liu J."/>
            <person name="Jones K.M."/>
            <person name="Gansberger K."/>
            <person name="Moffat K."/>
            <person name="Hill J."/>
            <person name="Bera J."/>
            <person name="Fadrosh D."/>
            <person name="Jin S."/>
            <person name="Johri S."/>
            <person name="Kim M."/>
            <person name="Overton L."/>
            <person name="Reardon M."/>
            <person name="Tsitrin T."/>
            <person name="Vuong H."/>
            <person name="Weaver B."/>
            <person name="Ciecko A."/>
            <person name="Tallon L."/>
            <person name="Jackson J."/>
            <person name="Pai G."/>
            <person name="Aken S.V."/>
            <person name="Utterback T."/>
            <person name="Reidmuller S."/>
            <person name="Feldblyum T."/>
            <person name="Hsiao J."/>
            <person name="Zismann V."/>
            <person name="Iobst S."/>
            <person name="de Vazeille A.R."/>
            <person name="Buell C.R."/>
            <person name="Ying K."/>
            <person name="Li Y."/>
            <person name="Lu T."/>
            <person name="Huang Y."/>
            <person name="Zhao Q."/>
            <person name="Feng Q."/>
            <person name="Zhang L."/>
            <person name="Zhu J."/>
            <person name="Weng Q."/>
            <person name="Mu J."/>
            <person name="Lu Y."/>
            <person name="Fan D."/>
            <person name="Liu Y."/>
            <person name="Guan J."/>
            <person name="Zhang Y."/>
            <person name="Yu S."/>
            <person name="Liu X."/>
            <person name="Zhang Y."/>
            <person name="Hong G."/>
            <person name="Han B."/>
            <person name="Choisne N."/>
            <person name="Demange N."/>
            <person name="Orjeda G."/>
            <person name="Samain S."/>
            <person name="Cattolico L."/>
            <person name="Pelletier E."/>
            <person name="Couloux A."/>
            <person name="Segurens B."/>
            <person name="Wincker P."/>
            <person name="D'Hont A."/>
            <person name="Scarpelli C."/>
            <person name="Weissenbach J."/>
            <person name="Salanoubat M."/>
            <person name="Quetier F."/>
            <person name="Yu Y."/>
            <person name="Kim H.R."/>
            <person name="Rambo T."/>
            <person name="Currie J."/>
            <person name="Collura K."/>
            <person name="Luo M."/>
            <person name="Yang T."/>
            <person name="Ammiraju J.S.S."/>
            <person name="Engler F."/>
            <person name="Soderlund C."/>
            <person name="Wing R.A."/>
            <person name="Palmer L.E."/>
            <person name="de la Bastide M."/>
            <person name="Spiegel L."/>
            <person name="Nascimento L."/>
            <person name="Zutavern T."/>
            <person name="O'Shaughnessy A."/>
            <person name="Dike S."/>
            <person name="Dedhia N."/>
            <person name="Preston R."/>
            <person name="Balija V."/>
            <person name="McCombie W.R."/>
            <person name="Chow T."/>
            <person name="Chen H."/>
            <person name="Chung M."/>
            <person name="Chen C."/>
            <person name="Shaw J."/>
            <person name="Wu H."/>
            <person name="Hsiao K."/>
            <person name="Chao Y."/>
            <person name="Chu M."/>
            <person name="Cheng C."/>
            <person name="Hour A."/>
            <person name="Lee P."/>
            <person name="Lin S."/>
            <person name="Lin Y."/>
            <person name="Liou J."/>
            <person name="Liu S."/>
            <person name="Hsing Y."/>
            <person name="Raghuvanshi S."/>
            <person name="Mohanty A."/>
            <person name="Bharti A.K."/>
            <person name="Gaur A."/>
            <person name="Gupta V."/>
            <person name="Kumar D."/>
            <person name="Ravi V."/>
            <person name="Vij S."/>
            <person name="Kapur A."/>
            <person name="Khurana P."/>
            <person name="Khurana P."/>
            <person name="Khurana J.P."/>
            <person name="Tyagi A.K."/>
            <person name="Gaikwad K."/>
            <person name="Singh A."/>
            <person name="Dalal V."/>
            <person name="Srivastava S."/>
            <person name="Dixit A."/>
            <person name="Pal A.K."/>
            <person name="Ghazi I.A."/>
            <person name="Yadav M."/>
            <person name="Pandit A."/>
            <person name="Bhargava A."/>
            <person name="Sureshbabu K."/>
            <person name="Batra K."/>
            <person name="Sharma T.R."/>
            <person name="Mohapatra T."/>
            <person name="Singh N.K."/>
            <person name="Messing J."/>
            <person name="Nelson A.B."/>
            <person name="Fuks G."/>
            <person name="Kavchok S."/>
            <person name="Keizer G."/>
            <person name="Linton E."/>
            <person name="Llaca V."/>
            <person name="Song R."/>
            <person name="Tanyolac B."/>
            <person name="Young S."/>
            <person name="Ho-Il K."/>
            <person name="Hahn J.H."/>
            <person name="Sangsakoo G."/>
            <person name="Vanavichit A."/>
            <person name="de Mattos Luiz.A.T."/>
            <person name="Zimmer P.D."/>
            <person name="Malone G."/>
            <person name="Dellagostin O."/>
            <person name="de Oliveira A.C."/>
            <person name="Bevan M."/>
            <person name="Bancroft I."/>
            <person name="Minx P."/>
            <person name="Cordum H."/>
            <person name="Wilson R."/>
            <person name="Cheng Z."/>
            <person name="Jin W."/>
            <person name="Jiang J."/>
            <person name="Leong S.A."/>
            <person name="Iwama H."/>
            <person name="Gojobori T."/>
            <person name="Itoh T."/>
            <person name="Niimura Y."/>
            <person name="Fujii Y."/>
            <person name="Habara T."/>
            <person name="Sakai H."/>
            <person name="Sato Y."/>
            <person name="Wilson G."/>
            <person name="Kumar K."/>
            <person name="McCouch S."/>
            <person name="Juretic N."/>
            <person name="Hoen D."/>
            <person name="Wright S."/>
            <person name="Bruskiewich R."/>
            <person name="Bureau T."/>
            <person name="Miyao A."/>
            <person name="Hirochika H."/>
            <person name="Nishikawa T."/>
            <person name="Kadowaki K."/>
            <person name="Sugiura M."/>
            <person name="Burr B."/>
            <person name="Sasaki T."/>
        </authorList>
    </citation>
    <scope>NUCLEOTIDE SEQUENCE [LARGE SCALE GENOMIC DNA]</scope>
    <source>
        <strain evidence="2">cv. Nipponbare</strain>
    </source>
</reference>
<evidence type="ECO:0000313" key="2">
    <source>
        <dbReference type="Proteomes" id="UP000000763"/>
    </source>
</evidence>
<dbReference type="AlphaFoldDB" id="C7J803"/>
<reference evidence="2" key="2">
    <citation type="journal article" date="2008" name="Nucleic Acids Res.">
        <title>The rice annotation project database (RAP-DB): 2008 update.</title>
        <authorList>
            <consortium name="The rice annotation project (RAP)"/>
        </authorList>
    </citation>
    <scope>GENOME REANNOTATION</scope>
    <source>
        <strain evidence="2">cv. Nipponbare</strain>
    </source>
</reference>
<sequence length="169" mass="18863">MSSGQLVNNAGGISPVRLFVEMPKYRIARIPANSGGKPPESRFKDSSKKMRFFRFPSCDGRVETRPEFLMSSRCSIWSRPRTGGIAPPSWLSPSSRILNCGIDPRNSGMPPVRLLPAIRRSCSFINFPSDAGIEPENALMDRLRYLRFGSFSGSVSGIFPNRVFCDRSR</sequence>
<proteinExistence type="predicted"/>
<protein>
    <submittedName>
        <fullName evidence="1">Os10g0469200 protein</fullName>
    </submittedName>
</protein>
<dbReference type="EMBL" id="AP008216">
    <property type="protein sequence ID" value="BAH94925.1"/>
    <property type="molecule type" value="Genomic_DNA"/>
</dbReference>
<gene>
    <name evidence="1" type="ordered locus">Os10g0469200</name>
</gene>
<organism evidence="1 2">
    <name type="scientific">Oryza sativa subsp. japonica</name>
    <name type="common">Rice</name>
    <dbReference type="NCBI Taxonomy" id="39947"/>
    <lineage>
        <taxon>Eukaryota</taxon>
        <taxon>Viridiplantae</taxon>
        <taxon>Streptophyta</taxon>
        <taxon>Embryophyta</taxon>
        <taxon>Tracheophyta</taxon>
        <taxon>Spermatophyta</taxon>
        <taxon>Magnoliopsida</taxon>
        <taxon>Liliopsida</taxon>
        <taxon>Poales</taxon>
        <taxon>Poaceae</taxon>
        <taxon>BOP clade</taxon>
        <taxon>Oryzoideae</taxon>
        <taxon>Oryzeae</taxon>
        <taxon>Oryzinae</taxon>
        <taxon>Oryza</taxon>
        <taxon>Oryza sativa</taxon>
    </lineage>
</organism>
<name>C7J803_ORYSJ</name>